<dbReference type="GO" id="GO:0003700">
    <property type="term" value="F:DNA-binding transcription factor activity"/>
    <property type="evidence" value="ECO:0007669"/>
    <property type="project" value="InterPro"/>
</dbReference>
<keyword evidence="2 5" id="KW-0238">DNA-binding</keyword>
<keyword evidence="3" id="KW-0804">Transcription</keyword>
<dbReference type="OrthoDB" id="3289286at2"/>
<dbReference type="EMBL" id="FQZK01000008">
    <property type="protein sequence ID" value="SHJ66623.1"/>
    <property type="molecule type" value="Genomic_DNA"/>
</dbReference>
<dbReference type="Pfam" id="PF07729">
    <property type="entry name" value="FCD"/>
    <property type="match status" value="1"/>
</dbReference>
<dbReference type="RefSeq" id="WP_073379967.1">
    <property type="nucleotide sequence ID" value="NZ_FQZK01000008.1"/>
</dbReference>
<dbReference type="SMART" id="SM00345">
    <property type="entry name" value="HTH_GNTR"/>
    <property type="match status" value="1"/>
</dbReference>
<dbReference type="InterPro" id="IPR000524">
    <property type="entry name" value="Tscrpt_reg_HTH_GntR"/>
</dbReference>
<keyword evidence="6" id="KW-1185">Reference proteome</keyword>
<evidence type="ECO:0000313" key="6">
    <source>
        <dbReference type="Proteomes" id="UP000184452"/>
    </source>
</evidence>
<name>A0A1M6L5W9_9ACTN</name>
<dbReference type="Gene3D" id="1.20.120.530">
    <property type="entry name" value="GntR ligand-binding domain-like"/>
    <property type="match status" value="1"/>
</dbReference>
<gene>
    <name evidence="5" type="ORF">SAMN05421803_10890</name>
</gene>
<dbReference type="GO" id="GO:0003677">
    <property type="term" value="F:DNA binding"/>
    <property type="evidence" value="ECO:0007669"/>
    <property type="project" value="UniProtKB-KW"/>
</dbReference>
<dbReference type="STRING" id="758803.SAMN05421803_10890"/>
<keyword evidence="1" id="KW-0805">Transcription regulation</keyword>
<dbReference type="SUPFAM" id="SSF46785">
    <property type="entry name" value="Winged helix' DNA-binding domain"/>
    <property type="match status" value="1"/>
</dbReference>
<evidence type="ECO:0000256" key="1">
    <source>
        <dbReference type="ARBA" id="ARBA00023015"/>
    </source>
</evidence>
<dbReference type="Proteomes" id="UP000184452">
    <property type="component" value="Unassembled WGS sequence"/>
</dbReference>
<evidence type="ECO:0000256" key="3">
    <source>
        <dbReference type="ARBA" id="ARBA00023163"/>
    </source>
</evidence>
<proteinExistence type="predicted"/>
<evidence type="ECO:0000313" key="5">
    <source>
        <dbReference type="EMBL" id="SHJ66623.1"/>
    </source>
</evidence>
<accession>A0A1M6L5W9</accession>
<dbReference type="PANTHER" id="PTHR43537">
    <property type="entry name" value="TRANSCRIPTIONAL REGULATOR, GNTR FAMILY"/>
    <property type="match status" value="1"/>
</dbReference>
<reference evidence="5 6" key="1">
    <citation type="submission" date="2016-11" db="EMBL/GenBank/DDBJ databases">
        <authorList>
            <person name="Jaros S."/>
            <person name="Januszkiewicz K."/>
            <person name="Wedrychowicz H."/>
        </authorList>
    </citation>
    <scope>NUCLEOTIDE SEQUENCE [LARGE SCALE GENOMIC DNA]</scope>
    <source>
        <strain evidence="5 6">CGMCC 4.5723</strain>
    </source>
</reference>
<feature type="domain" description="HTH gntR-type" evidence="4">
    <location>
        <begin position="7"/>
        <end position="74"/>
    </location>
</feature>
<evidence type="ECO:0000256" key="2">
    <source>
        <dbReference type="ARBA" id="ARBA00023125"/>
    </source>
</evidence>
<sequence length="226" mass="25080">MTPKPVFSKSEYAYEEIKRRILTDELPPGAPVSQEGIAAELGVSTTPVREALKRLATEGLMVLATHRDARVTDLTFAEAQSLYEVRLTIDPLAARWAADRRTEADVAALREAVGALHPLTGAAGIAALTAHREFHRAVYRASHNTPLIEILDGLWDKADRYRQFTLKYRSDSEAEVERVRGEHQALADAVADGDGERAEEVMRLHISQSLGRRAMEELRARETARG</sequence>
<dbReference type="Gene3D" id="1.10.10.10">
    <property type="entry name" value="Winged helix-like DNA-binding domain superfamily/Winged helix DNA-binding domain"/>
    <property type="match status" value="1"/>
</dbReference>
<dbReference type="AlphaFoldDB" id="A0A1M6L5W9"/>
<organism evidence="5 6">
    <name type="scientific">Nocardiopsis flavescens</name>
    <dbReference type="NCBI Taxonomy" id="758803"/>
    <lineage>
        <taxon>Bacteria</taxon>
        <taxon>Bacillati</taxon>
        <taxon>Actinomycetota</taxon>
        <taxon>Actinomycetes</taxon>
        <taxon>Streptosporangiales</taxon>
        <taxon>Nocardiopsidaceae</taxon>
        <taxon>Nocardiopsis</taxon>
    </lineage>
</organism>
<dbReference type="PROSITE" id="PS50949">
    <property type="entry name" value="HTH_GNTR"/>
    <property type="match status" value="1"/>
</dbReference>
<dbReference type="SMART" id="SM00895">
    <property type="entry name" value="FCD"/>
    <property type="match status" value="1"/>
</dbReference>
<dbReference type="InterPro" id="IPR008920">
    <property type="entry name" value="TF_FadR/GntR_C"/>
</dbReference>
<protein>
    <submittedName>
        <fullName evidence="5">DNA-binding transcriptional regulator, GntR family</fullName>
    </submittedName>
</protein>
<dbReference type="PANTHER" id="PTHR43537:SF24">
    <property type="entry name" value="GLUCONATE OPERON TRANSCRIPTIONAL REPRESSOR"/>
    <property type="match status" value="1"/>
</dbReference>
<dbReference type="InterPro" id="IPR036388">
    <property type="entry name" value="WH-like_DNA-bd_sf"/>
</dbReference>
<dbReference type="InterPro" id="IPR011711">
    <property type="entry name" value="GntR_C"/>
</dbReference>
<evidence type="ECO:0000259" key="4">
    <source>
        <dbReference type="PROSITE" id="PS50949"/>
    </source>
</evidence>
<dbReference type="SUPFAM" id="SSF48008">
    <property type="entry name" value="GntR ligand-binding domain-like"/>
    <property type="match status" value="1"/>
</dbReference>
<dbReference type="Pfam" id="PF00392">
    <property type="entry name" value="GntR"/>
    <property type="match status" value="1"/>
</dbReference>
<dbReference type="InterPro" id="IPR036390">
    <property type="entry name" value="WH_DNA-bd_sf"/>
</dbReference>